<organism evidence="1 2">
    <name type="scientific">Acidaminobacter hydrogenoformans DSM 2784</name>
    <dbReference type="NCBI Taxonomy" id="1120920"/>
    <lineage>
        <taxon>Bacteria</taxon>
        <taxon>Bacillati</taxon>
        <taxon>Bacillota</taxon>
        <taxon>Clostridia</taxon>
        <taxon>Peptostreptococcales</taxon>
        <taxon>Acidaminobacteraceae</taxon>
        <taxon>Acidaminobacter</taxon>
    </lineage>
</organism>
<dbReference type="CDD" id="cd09911">
    <property type="entry name" value="Lin0431_like"/>
    <property type="match status" value="1"/>
</dbReference>
<accession>A0A1G5RQN6</accession>
<gene>
    <name evidence="1" type="ORF">SAMN03080599_00177</name>
</gene>
<dbReference type="InterPro" id="IPR038690">
    <property type="entry name" value="NusG_2_sf"/>
</dbReference>
<dbReference type="EMBL" id="FMWL01000001">
    <property type="protein sequence ID" value="SCZ76317.1"/>
    <property type="molecule type" value="Genomic_DNA"/>
</dbReference>
<proteinExistence type="predicted"/>
<dbReference type="Pfam" id="PF07009">
    <property type="entry name" value="NusG_II"/>
    <property type="match status" value="1"/>
</dbReference>
<sequence>MKKTDIILIVVLAVVALGALGIMKLVQGRAAQVSDAILAEIVVEGELYKTVDLSVPQVIEIRTEKGYNFLKIENGQILMFEADCRDQICVNTAPADQPGDTIVCLPHEVVVQIKGTAEGGLDAIAQ</sequence>
<keyword evidence="2" id="KW-1185">Reference proteome</keyword>
<dbReference type="AlphaFoldDB" id="A0A1G5RQN6"/>
<dbReference type="STRING" id="1120920.SAMN03080599_00177"/>
<dbReference type="OrthoDB" id="47603at2"/>
<evidence type="ECO:0000313" key="2">
    <source>
        <dbReference type="Proteomes" id="UP000199208"/>
    </source>
</evidence>
<name>A0A1G5RQN6_9FIRM</name>
<evidence type="ECO:0000313" key="1">
    <source>
        <dbReference type="EMBL" id="SCZ76317.1"/>
    </source>
</evidence>
<dbReference type="RefSeq" id="WP_092589000.1">
    <property type="nucleotide sequence ID" value="NZ_FMWL01000001.1"/>
</dbReference>
<dbReference type="SUPFAM" id="SSF82004">
    <property type="entry name" value="N-utilization substance G protein NusG, insert domain"/>
    <property type="match status" value="1"/>
</dbReference>
<dbReference type="Gene3D" id="2.60.320.10">
    <property type="entry name" value="N-utilization substance G protein NusG, insert domain"/>
    <property type="match status" value="1"/>
</dbReference>
<dbReference type="Proteomes" id="UP000199208">
    <property type="component" value="Unassembled WGS sequence"/>
</dbReference>
<protein>
    <submittedName>
        <fullName evidence="1">Uncharacterized protein</fullName>
    </submittedName>
</protein>
<reference evidence="1 2" key="1">
    <citation type="submission" date="2016-10" db="EMBL/GenBank/DDBJ databases">
        <authorList>
            <person name="de Groot N.N."/>
        </authorList>
    </citation>
    <scope>NUCLEOTIDE SEQUENCE [LARGE SCALE GENOMIC DNA]</scope>
    <source>
        <strain evidence="1 2">DSM 2784</strain>
    </source>
</reference>